<gene>
    <name evidence="1" type="ORF">NCTC9962_05108</name>
</gene>
<dbReference type="Pfam" id="PF07366">
    <property type="entry name" value="SnoaL"/>
    <property type="match status" value="1"/>
</dbReference>
<dbReference type="Proteomes" id="UP000254052">
    <property type="component" value="Unassembled WGS sequence"/>
</dbReference>
<evidence type="ECO:0000313" key="2">
    <source>
        <dbReference type="Proteomes" id="UP000254052"/>
    </source>
</evidence>
<dbReference type="PANTHER" id="PTHR38436:SF1">
    <property type="entry name" value="ESTER CYCLASE"/>
    <property type="match status" value="1"/>
</dbReference>
<organism evidence="1 2">
    <name type="scientific">Escherichia coli</name>
    <dbReference type="NCBI Taxonomy" id="562"/>
    <lineage>
        <taxon>Bacteria</taxon>
        <taxon>Pseudomonadati</taxon>
        <taxon>Pseudomonadota</taxon>
        <taxon>Gammaproteobacteria</taxon>
        <taxon>Enterobacterales</taxon>
        <taxon>Enterobacteriaceae</taxon>
        <taxon>Escherichia</taxon>
    </lineage>
</organism>
<reference evidence="1 2" key="1">
    <citation type="submission" date="2018-06" db="EMBL/GenBank/DDBJ databases">
        <authorList>
            <consortium name="Pathogen Informatics"/>
            <person name="Doyle S."/>
        </authorList>
    </citation>
    <scope>NUCLEOTIDE SEQUENCE [LARGE SCALE GENOMIC DNA]</scope>
    <source>
        <strain evidence="1 2">NCTC9962</strain>
    </source>
</reference>
<accession>A0A377BC00</accession>
<dbReference type="EMBL" id="UGED01000009">
    <property type="protein sequence ID" value="STL59144.1"/>
    <property type="molecule type" value="Genomic_DNA"/>
</dbReference>
<dbReference type="SUPFAM" id="SSF54427">
    <property type="entry name" value="NTF2-like"/>
    <property type="match status" value="1"/>
</dbReference>
<protein>
    <submittedName>
        <fullName evidence="1">Putative transcriptional regulator</fullName>
    </submittedName>
</protein>
<sequence length="208" mass="23557">MKNSNEKLVHDFYQALEGYDFLTLKSLCSSDFVFYSQIDNPIHGVDGFIASETATLDGFRGFSMKPEVLISEADKVVAYVVFEGIHNNEMHGYKPTGKKVRISLMMLLTIEGGKIKENVRTLIITISYVRLVNLTGEYEMKKIAILITDDISAFHLSVPLAIFADIIPDHSLFNVVLCSVQGKTIKPHMVCILHRNMTYRCYVLLTWL</sequence>
<name>A0A377BC00_ECOLX</name>
<dbReference type="Gene3D" id="3.10.450.50">
    <property type="match status" value="1"/>
</dbReference>
<dbReference type="InterPro" id="IPR032710">
    <property type="entry name" value="NTF2-like_dom_sf"/>
</dbReference>
<evidence type="ECO:0000313" key="1">
    <source>
        <dbReference type="EMBL" id="STL59144.1"/>
    </source>
</evidence>
<dbReference type="PANTHER" id="PTHR38436">
    <property type="entry name" value="POLYKETIDE CYCLASE SNOAL-LIKE DOMAIN"/>
    <property type="match status" value="1"/>
</dbReference>
<dbReference type="AlphaFoldDB" id="A0A377BC00"/>
<dbReference type="GO" id="GO:0030638">
    <property type="term" value="P:polyketide metabolic process"/>
    <property type="evidence" value="ECO:0007669"/>
    <property type="project" value="InterPro"/>
</dbReference>
<proteinExistence type="predicted"/>
<dbReference type="InterPro" id="IPR009959">
    <property type="entry name" value="Cyclase_SnoaL-like"/>
</dbReference>